<dbReference type="SUPFAM" id="SSF69754">
    <property type="entry name" value="Ribosome binding protein Y (YfiA homologue)"/>
    <property type="match status" value="1"/>
</dbReference>
<reference evidence="8" key="1">
    <citation type="submission" date="2011-01" db="EMBL/GenBank/DDBJ databases">
        <title>Complete sequence of chromosome of Rahnella sp. Y9602.</title>
        <authorList>
            <consortium name="US DOE Joint Genome Institute"/>
            <person name="Lucas S."/>
            <person name="Copeland A."/>
            <person name="Lapidus A."/>
            <person name="Cheng J.-F."/>
            <person name="Goodwin L."/>
            <person name="Pitluck S."/>
            <person name="Lu M."/>
            <person name="Detter J.C."/>
            <person name="Han C."/>
            <person name="Tapia R."/>
            <person name="Land M."/>
            <person name="Hauser L."/>
            <person name="Kyrpides N."/>
            <person name="Ivanova N."/>
            <person name="Ovchinnikova G."/>
            <person name="Pagani I."/>
            <person name="Sobecky P.A."/>
            <person name="Martinez R.J."/>
            <person name="Woyke T."/>
        </authorList>
    </citation>
    <scope>NUCLEOTIDE SEQUENCE [LARGE SCALE GENOMIC DNA]</scope>
    <source>
        <strain evidence="8">Y9602</strain>
    </source>
</reference>
<proteinExistence type="inferred from homology"/>
<dbReference type="eggNOG" id="COG1544">
    <property type="taxonomic scope" value="Bacteria"/>
</dbReference>
<comment type="subunit">
    <text evidence="3">Associates exclusively with 100S ribosomes, which are dimers of 70S ribosomes.</text>
</comment>
<dbReference type="GO" id="GO:0045900">
    <property type="term" value="P:negative regulation of translational elongation"/>
    <property type="evidence" value="ECO:0007669"/>
    <property type="project" value="TreeGrafter"/>
</dbReference>
<name>A0A0H3FE53_RAHSY</name>
<dbReference type="NCBIfam" id="NF007780">
    <property type="entry name" value="PRK10470.1"/>
    <property type="match status" value="1"/>
</dbReference>
<dbReference type="Proteomes" id="UP000007257">
    <property type="component" value="Chromosome"/>
</dbReference>
<dbReference type="OrthoDB" id="9795980at2"/>
<dbReference type="RefSeq" id="WP_013577259.1">
    <property type="nucleotide sequence ID" value="NC_015061.1"/>
</dbReference>
<dbReference type="AlphaFoldDB" id="A0A0H3FE53"/>
<dbReference type="CDD" id="cd00552">
    <property type="entry name" value="RaiA"/>
    <property type="match status" value="1"/>
</dbReference>
<dbReference type="EMBL" id="CP002505">
    <property type="protein sequence ID" value="ADW75570.1"/>
    <property type="molecule type" value="Genomic_DNA"/>
</dbReference>
<dbReference type="Pfam" id="PF02482">
    <property type="entry name" value="Ribosomal_S30AE"/>
    <property type="match status" value="1"/>
</dbReference>
<evidence type="ECO:0000256" key="1">
    <source>
        <dbReference type="ARBA" id="ARBA00022845"/>
    </source>
</evidence>
<keyword evidence="6" id="KW-0687">Ribonucleoprotein</keyword>
<keyword evidence="9" id="KW-1185">Reference proteome</keyword>
<evidence type="ECO:0000313" key="6">
    <source>
        <dbReference type="EMBL" id="ADW75570.1"/>
    </source>
</evidence>
<reference evidence="6 8" key="2">
    <citation type="journal article" date="2012" name="J. Bacteriol.">
        <title>Complete Genome Sequence of Rahnella sp. Strain Y9602, a Gammaproteobacterium Isolate from Metal- and Radionuclide-Contaminated Soil.</title>
        <authorList>
            <person name="Martinez R.J."/>
            <person name="Bruce D."/>
            <person name="Detter C."/>
            <person name="Goodwin L.A."/>
            <person name="Han J."/>
            <person name="Han C.S."/>
            <person name="Held B."/>
            <person name="Land M.L."/>
            <person name="Mikhailova N."/>
            <person name="Nolan M."/>
            <person name="Pennacchio L."/>
            <person name="Pitluck S."/>
            <person name="Tapia R."/>
            <person name="Woyke T."/>
            <person name="Sobecky P.A."/>
        </authorList>
    </citation>
    <scope>NUCLEOTIDE SEQUENCE [LARGE SCALE GENOMIC DNA]</scope>
    <source>
        <strain evidence="6 8">Y9602</strain>
    </source>
</reference>
<evidence type="ECO:0000256" key="4">
    <source>
        <dbReference type="ARBA" id="ARBA00041148"/>
    </source>
</evidence>
<dbReference type="KEGG" id="rah:Rahaq_3981"/>
<dbReference type="InterPro" id="IPR036567">
    <property type="entry name" value="RHF-like"/>
</dbReference>
<dbReference type="NCBIfam" id="TIGR00741">
    <property type="entry name" value="yfiA"/>
    <property type="match status" value="1"/>
</dbReference>
<sequence>MQLNITGHHIEITDPLREFITSKLAKLEQYFDRINQVYVVLSVEKVQKVAEATLHVNGGELHATSEHQDMYAAIDGLVDKLARQLNKHKDKLKQH</sequence>
<dbReference type="PANTHER" id="PTHR33231:SF1">
    <property type="entry name" value="30S RIBOSOMAL PROTEIN"/>
    <property type="match status" value="1"/>
</dbReference>
<dbReference type="GeneID" id="95419743"/>
<dbReference type="Gene3D" id="3.30.160.100">
    <property type="entry name" value="Ribosome hibernation promotion factor-like"/>
    <property type="match status" value="1"/>
</dbReference>
<evidence type="ECO:0000313" key="7">
    <source>
        <dbReference type="EMBL" id="MFD3223882.1"/>
    </source>
</evidence>
<keyword evidence="1" id="KW-0810">Translation regulation</keyword>
<organism evidence="6 8">
    <name type="scientific">Rahnella sp. (strain Y9602)</name>
    <dbReference type="NCBI Taxonomy" id="2703885"/>
    <lineage>
        <taxon>Bacteria</taxon>
        <taxon>Pseudomonadati</taxon>
        <taxon>Pseudomonadota</taxon>
        <taxon>Gammaproteobacteria</taxon>
        <taxon>Enterobacterales</taxon>
        <taxon>Yersiniaceae</taxon>
        <taxon>Rahnella</taxon>
    </lineage>
</organism>
<gene>
    <name evidence="7" type="primary">hpf</name>
    <name evidence="6" type="ordered locus">Rahaq_3981</name>
    <name evidence="7" type="ORF">ACFPK4_10080</name>
</gene>
<dbReference type="PANTHER" id="PTHR33231">
    <property type="entry name" value="30S RIBOSOMAL PROTEIN"/>
    <property type="match status" value="1"/>
</dbReference>
<dbReference type="GO" id="GO:0043024">
    <property type="term" value="F:ribosomal small subunit binding"/>
    <property type="evidence" value="ECO:0007669"/>
    <property type="project" value="TreeGrafter"/>
</dbReference>
<comment type="similarity">
    <text evidence="2">Belongs to the HPF/YfiA ribosome-associated protein family. Short HPF subfamily.</text>
</comment>
<evidence type="ECO:0000256" key="2">
    <source>
        <dbReference type="ARBA" id="ARBA00038434"/>
    </source>
</evidence>
<dbReference type="HOGENOM" id="CLU_071472_3_1_6"/>
<evidence type="ECO:0000256" key="5">
    <source>
        <dbReference type="ARBA" id="ARBA00041319"/>
    </source>
</evidence>
<dbReference type="InterPro" id="IPR003489">
    <property type="entry name" value="RHF/RaiA"/>
</dbReference>
<dbReference type="FunFam" id="3.30.160.100:FF:000001">
    <property type="entry name" value="Ribosome hibernation promoting factor"/>
    <property type="match status" value="1"/>
</dbReference>
<dbReference type="EMBL" id="JBHUCJ010000018">
    <property type="protein sequence ID" value="MFD3223882.1"/>
    <property type="molecule type" value="Genomic_DNA"/>
</dbReference>
<evidence type="ECO:0000313" key="9">
    <source>
        <dbReference type="Proteomes" id="UP001598201"/>
    </source>
</evidence>
<dbReference type="InterPro" id="IPR050574">
    <property type="entry name" value="HPF/YfiA_ribosome-assoc"/>
</dbReference>
<accession>A0A0H3FE53</accession>
<protein>
    <recommendedName>
        <fullName evidence="4">Ribosome hibernation promoting factor</fullName>
    </recommendedName>
    <alternativeName>
        <fullName evidence="5">Hibernation factor HPF</fullName>
    </alternativeName>
</protein>
<evidence type="ECO:0000256" key="3">
    <source>
        <dbReference type="ARBA" id="ARBA00038695"/>
    </source>
</evidence>
<reference evidence="7 9" key="3">
    <citation type="submission" date="2024-09" db="EMBL/GenBank/DDBJ databases">
        <title>Genomes of Rahnella.</title>
        <authorList>
            <person name="Mnguni F.C."/>
            <person name="Shin G.Y."/>
            <person name="Coutinho T."/>
        </authorList>
    </citation>
    <scope>NUCLEOTIDE SEQUENCE [LARGE SCALE GENOMIC DNA]</scope>
    <source>
        <strain evidence="7 9">20WA0057</strain>
    </source>
</reference>
<dbReference type="Proteomes" id="UP001598201">
    <property type="component" value="Unassembled WGS sequence"/>
</dbReference>
<dbReference type="GO" id="GO:0022627">
    <property type="term" value="C:cytosolic small ribosomal subunit"/>
    <property type="evidence" value="ECO:0007669"/>
    <property type="project" value="TreeGrafter"/>
</dbReference>
<keyword evidence="6" id="KW-0689">Ribosomal protein</keyword>
<evidence type="ECO:0000313" key="8">
    <source>
        <dbReference type="Proteomes" id="UP000007257"/>
    </source>
</evidence>